<dbReference type="Proteomes" id="UP000694680">
    <property type="component" value="Chromosome 6"/>
</dbReference>
<accession>A0A8C5HUE6</accession>
<reference evidence="1" key="2">
    <citation type="submission" date="2025-08" db="UniProtKB">
        <authorList>
            <consortium name="Ensembl"/>
        </authorList>
    </citation>
    <scope>IDENTIFICATION</scope>
</reference>
<sequence length="137" mass="15847">RSYTMPQGPPEDNSPHCANHTALNQTGIFMFQIKRMKDLEIEKDALWCGMEILEKARLWYIQRLQENRAQQENTAQRERIVHSCLLRSRIQRVNGSLGAVMSDPNGISIRKPNLSEAEADSDLRWQNSVLTQVRTIR</sequence>
<proteinExistence type="predicted"/>
<dbReference type="PANTHER" id="PTHR14907:SF4">
    <property type="entry name" value="SUPPRESSOR APC DOMAIN-CONTAINING PROTEIN 1"/>
    <property type="match status" value="1"/>
</dbReference>
<reference evidence="1" key="3">
    <citation type="submission" date="2025-09" db="UniProtKB">
        <authorList>
            <consortium name="Ensembl"/>
        </authorList>
    </citation>
    <scope>IDENTIFICATION</scope>
</reference>
<name>A0A8C5HUE6_GOUWI</name>
<dbReference type="AlphaFoldDB" id="A0A8C5HUE6"/>
<reference evidence="1" key="1">
    <citation type="submission" date="2020-06" db="EMBL/GenBank/DDBJ databases">
        <authorList>
            <consortium name="Wellcome Sanger Institute Data Sharing"/>
        </authorList>
    </citation>
    <scope>NUCLEOTIDE SEQUENCE [LARGE SCALE GENOMIC DNA]</scope>
</reference>
<dbReference type="Ensembl" id="ENSGWIT00000054825.1">
    <property type="protein sequence ID" value="ENSGWIP00000050770.1"/>
    <property type="gene ID" value="ENSGWIG00000024627.1"/>
</dbReference>
<protein>
    <submittedName>
        <fullName evidence="1">Uncharacterized protein</fullName>
    </submittedName>
</protein>
<organism evidence="1 2">
    <name type="scientific">Gouania willdenowi</name>
    <name type="common">Blunt-snouted clingfish</name>
    <name type="synonym">Lepadogaster willdenowi</name>
    <dbReference type="NCBI Taxonomy" id="441366"/>
    <lineage>
        <taxon>Eukaryota</taxon>
        <taxon>Metazoa</taxon>
        <taxon>Chordata</taxon>
        <taxon>Craniata</taxon>
        <taxon>Vertebrata</taxon>
        <taxon>Euteleostomi</taxon>
        <taxon>Actinopterygii</taxon>
        <taxon>Neopterygii</taxon>
        <taxon>Teleostei</taxon>
        <taxon>Neoteleostei</taxon>
        <taxon>Acanthomorphata</taxon>
        <taxon>Ovalentaria</taxon>
        <taxon>Blenniimorphae</taxon>
        <taxon>Blenniiformes</taxon>
        <taxon>Gobiesocoidei</taxon>
        <taxon>Gobiesocidae</taxon>
        <taxon>Gobiesocinae</taxon>
        <taxon>Gouania</taxon>
    </lineage>
</organism>
<dbReference type="Pfam" id="PF11414">
    <property type="entry name" value="Suppressor_APC"/>
    <property type="match status" value="1"/>
</dbReference>
<keyword evidence="2" id="KW-1185">Reference proteome</keyword>
<dbReference type="PANTHER" id="PTHR14907">
    <property type="entry name" value="FI14130P"/>
    <property type="match status" value="1"/>
</dbReference>
<dbReference type="InterPro" id="IPR026828">
    <property type="entry name" value="SAPC2_1/2"/>
</dbReference>
<evidence type="ECO:0000313" key="2">
    <source>
        <dbReference type="Proteomes" id="UP000694680"/>
    </source>
</evidence>
<evidence type="ECO:0000313" key="1">
    <source>
        <dbReference type="Ensembl" id="ENSGWIP00000050770.1"/>
    </source>
</evidence>